<dbReference type="InterPro" id="IPR033140">
    <property type="entry name" value="Lipase_GDXG_put_SER_AS"/>
</dbReference>
<dbReference type="InterPro" id="IPR050300">
    <property type="entry name" value="GDXG_lipolytic_enzyme"/>
</dbReference>
<name>A0ABN4TVJ7_9BURK</name>
<reference evidence="5 6" key="1">
    <citation type="submission" date="2016-10" db="EMBL/GenBank/DDBJ databases">
        <title>Complete genome sequences of three Cupriavidus strains isolated from various Malaysian environments.</title>
        <authorList>
            <person name="Abdullah A.A.-A."/>
            <person name="Shafie N.A.H."/>
            <person name="Lau N.S."/>
        </authorList>
    </citation>
    <scope>NUCLEOTIDE SEQUENCE [LARGE SCALE GENOMIC DNA]</scope>
    <source>
        <strain evidence="5 6">USMAA1020</strain>
    </source>
</reference>
<organism evidence="5 6">
    <name type="scientific">Cupriavidus malaysiensis</name>
    <dbReference type="NCBI Taxonomy" id="367825"/>
    <lineage>
        <taxon>Bacteria</taxon>
        <taxon>Pseudomonadati</taxon>
        <taxon>Pseudomonadota</taxon>
        <taxon>Betaproteobacteria</taxon>
        <taxon>Burkholderiales</taxon>
        <taxon>Burkholderiaceae</taxon>
        <taxon>Cupriavidus</taxon>
    </lineage>
</organism>
<accession>A0ABN4TVJ7</accession>
<evidence type="ECO:0000256" key="1">
    <source>
        <dbReference type="ARBA" id="ARBA00010515"/>
    </source>
</evidence>
<dbReference type="RefSeq" id="WP_071071353.1">
    <property type="nucleotide sequence ID" value="NZ_CP017755.1"/>
</dbReference>
<evidence type="ECO:0000256" key="3">
    <source>
        <dbReference type="PROSITE-ProRule" id="PRU10038"/>
    </source>
</evidence>
<dbReference type="PROSITE" id="PS01174">
    <property type="entry name" value="LIPASE_GDXG_SER"/>
    <property type="match status" value="1"/>
</dbReference>
<keyword evidence="6" id="KW-1185">Reference proteome</keyword>
<gene>
    <name evidence="5" type="ORF">BKK80_22360</name>
</gene>
<sequence length="317" mass="33777">MPLDAGIEGLLRQWAAAGESAAPADIARLRADTDAGLRQLHGPQASVGRVAVFEVPARDGATLRVHGYWPEACMARGMAQPALVFAHGGGWCLGSAEVYDNPCRELANATASVVLSVDYRLAPEHRYPVPLHDVFDALRWVFDNAARLGLDPGRIGVAGDSAGGNLAAASCLLARDDGRIAIAHQLLIYPVLSHRMDGTSYQRFGEGYYLTRELMRYCFAMYLADPGDGEAPTVSPLLAPRLQGLPEATILTAEFDPLRSEAEDYGARLAAAGVKASVRQLDGMIHGCLHMKGLTPAAGAVFEAAGRGVREAFGTRR</sequence>
<dbReference type="PANTHER" id="PTHR48081">
    <property type="entry name" value="AB HYDROLASE SUPERFAMILY PROTEIN C4A8.06C"/>
    <property type="match status" value="1"/>
</dbReference>
<proteinExistence type="inferred from homology"/>
<evidence type="ECO:0000313" key="5">
    <source>
        <dbReference type="EMBL" id="AOZ08676.1"/>
    </source>
</evidence>
<evidence type="ECO:0000313" key="6">
    <source>
        <dbReference type="Proteomes" id="UP000177515"/>
    </source>
</evidence>
<dbReference type="Pfam" id="PF07859">
    <property type="entry name" value="Abhydrolase_3"/>
    <property type="match status" value="1"/>
</dbReference>
<protein>
    <submittedName>
        <fullName evidence="5">Esterase</fullName>
    </submittedName>
</protein>
<dbReference type="PANTHER" id="PTHR48081:SF8">
    <property type="entry name" value="ALPHA_BETA HYDROLASE FOLD-3 DOMAIN-CONTAINING PROTEIN-RELATED"/>
    <property type="match status" value="1"/>
</dbReference>
<dbReference type="SUPFAM" id="SSF53474">
    <property type="entry name" value="alpha/beta-Hydrolases"/>
    <property type="match status" value="1"/>
</dbReference>
<dbReference type="InterPro" id="IPR029058">
    <property type="entry name" value="AB_hydrolase_fold"/>
</dbReference>
<comment type="similarity">
    <text evidence="1">Belongs to the 'GDXG' lipolytic enzyme family.</text>
</comment>
<feature type="domain" description="Alpha/beta hydrolase fold-3" evidence="4">
    <location>
        <begin position="83"/>
        <end position="289"/>
    </location>
</feature>
<keyword evidence="2" id="KW-0378">Hydrolase</keyword>
<evidence type="ECO:0000256" key="2">
    <source>
        <dbReference type="ARBA" id="ARBA00022801"/>
    </source>
</evidence>
<dbReference type="InterPro" id="IPR013094">
    <property type="entry name" value="AB_hydrolase_3"/>
</dbReference>
<feature type="active site" evidence="3">
    <location>
        <position position="161"/>
    </location>
</feature>
<dbReference type="Proteomes" id="UP000177515">
    <property type="component" value="Chromosome 2"/>
</dbReference>
<evidence type="ECO:0000259" key="4">
    <source>
        <dbReference type="Pfam" id="PF07859"/>
    </source>
</evidence>
<dbReference type="EMBL" id="CP017755">
    <property type="protein sequence ID" value="AOZ08676.1"/>
    <property type="molecule type" value="Genomic_DNA"/>
</dbReference>
<dbReference type="Gene3D" id="3.40.50.1820">
    <property type="entry name" value="alpha/beta hydrolase"/>
    <property type="match status" value="1"/>
</dbReference>